<feature type="compositionally biased region" description="Basic and acidic residues" evidence="9">
    <location>
        <begin position="114"/>
        <end position="132"/>
    </location>
</feature>
<dbReference type="InterPro" id="IPR013087">
    <property type="entry name" value="Znf_C2H2_type"/>
</dbReference>
<dbReference type="PANTHER" id="PTHR45801">
    <property type="entry name" value="OS07G0101800 PROTEIN"/>
    <property type="match status" value="1"/>
</dbReference>
<evidence type="ECO:0000256" key="5">
    <source>
        <dbReference type="ARBA" id="ARBA00023015"/>
    </source>
</evidence>
<accession>A0A4S4F243</accession>
<evidence type="ECO:0000256" key="4">
    <source>
        <dbReference type="ARBA" id="ARBA00022833"/>
    </source>
</evidence>
<comment type="subcellular location">
    <subcellularLocation>
        <location evidence="1">Nucleus</location>
    </subcellularLocation>
</comment>
<evidence type="ECO:0000256" key="3">
    <source>
        <dbReference type="ARBA" id="ARBA00022771"/>
    </source>
</evidence>
<evidence type="ECO:0000256" key="9">
    <source>
        <dbReference type="SAM" id="MobiDB-lite"/>
    </source>
</evidence>
<evidence type="ECO:0000256" key="2">
    <source>
        <dbReference type="ARBA" id="ARBA00022723"/>
    </source>
</evidence>
<feature type="region of interest" description="Disordered" evidence="9">
    <location>
        <begin position="52"/>
        <end position="153"/>
    </location>
</feature>
<evidence type="ECO:0000256" key="7">
    <source>
        <dbReference type="ARBA" id="ARBA00023242"/>
    </source>
</evidence>
<keyword evidence="13" id="KW-1185">Reference proteome</keyword>
<dbReference type="InterPro" id="IPR052426">
    <property type="entry name" value="Plant_dev_regulator"/>
</dbReference>
<feature type="compositionally biased region" description="Basic and acidic residues" evidence="9">
    <location>
        <begin position="54"/>
        <end position="89"/>
    </location>
</feature>
<evidence type="ECO:0000313" key="11">
    <source>
        <dbReference type="EMBL" id="THG09342.1"/>
    </source>
</evidence>
<dbReference type="EMBL" id="SDRB02008567">
    <property type="protein sequence ID" value="THG09342.1"/>
    <property type="molecule type" value="Genomic_DNA"/>
</dbReference>
<name>A0A4S4F243_CAMSN</name>
<evidence type="ECO:0000256" key="8">
    <source>
        <dbReference type="PROSITE-ProRule" id="PRU00042"/>
    </source>
</evidence>
<dbReference type="EMBL" id="SDRB02000259">
    <property type="protein sequence ID" value="THG23528.1"/>
    <property type="molecule type" value="Genomic_DNA"/>
</dbReference>
<evidence type="ECO:0000256" key="1">
    <source>
        <dbReference type="ARBA" id="ARBA00004123"/>
    </source>
</evidence>
<sequence length="168" mass="18773">MEFNQPTKESPDQIVYTSDDHQVRSYTCTFCKRGFSNAQALGGHMNIHRKDRAKLKEYSGDMTDKKATPSDHLIVDEDDSKLDGSEEKSCNSPKRPWIFSGEDEDGSRSGDGVGEPRKLDLFVETPLVRDDAEASSDVSEDVERREKLSHGSSNIELDLELRLGFGSS</sequence>
<reference evidence="12" key="2">
    <citation type="submission" date="2019-04" db="EMBL/GenBank/DDBJ databases">
        <authorList>
            <person name="Wei C."/>
            <person name="Yang H."/>
            <person name="Wang S."/>
            <person name="Gao L."/>
            <person name="Liu C."/>
            <person name="Zhao J."/>
            <person name="Xia E."/>
            <person name="Wan X."/>
        </authorList>
    </citation>
    <scope>NUCLEOTIDE SEQUENCE</scope>
    <source>
        <tissue evidence="12">Leaf</tissue>
    </source>
</reference>
<evidence type="ECO:0000259" key="10">
    <source>
        <dbReference type="PROSITE" id="PS50157"/>
    </source>
</evidence>
<dbReference type="InterPro" id="IPR036236">
    <property type="entry name" value="Znf_C2H2_sf"/>
</dbReference>
<keyword evidence="3 8" id="KW-0863">Zinc-finger</keyword>
<gene>
    <name evidence="12" type="ORF">TEA_022183</name>
    <name evidence="11" type="ORF">TEA_026883</name>
</gene>
<reference evidence="12 13" key="1">
    <citation type="journal article" date="2018" name="Proc. Natl. Acad. Sci. U.S.A.">
        <title>Draft genome sequence of Camellia sinensis var. sinensis provides insights into the evolution of the tea genome and tea quality.</title>
        <authorList>
            <person name="Wei C."/>
            <person name="Yang H."/>
            <person name="Wang S."/>
            <person name="Zhao J."/>
            <person name="Liu C."/>
            <person name="Gao L."/>
            <person name="Xia E."/>
            <person name="Lu Y."/>
            <person name="Tai Y."/>
            <person name="She G."/>
            <person name="Sun J."/>
            <person name="Cao H."/>
            <person name="Tong W."/>
            <person name="Gao Q."/>
            <person name="Li Y."/>
            <person name="Deng W."/>
            <person name="Jiang X."/>
            <person name="Wang W."/>
            <person name="Chen Q."/>
            <person name="Zhang S."/>
            <person name="Li H."/>
            <person name="Wu J."/>
            <person name="Wang P."/>
            <person name="Li P."/>
            <person name="Shi C."/>
            <person name="Zheng F."/>
            <person name="Jian J."/>
            <person name="Huang B."/>
            <person name="Shan D."/>
            <person name="Shi M."/>
            <person name="Fang C."/>
            <person name="Yue Y."/>
            <person name="Li F."/>
            <person name="Li D."/>
            <person name="Wei S."/>
            <person name="Han B."/>
            <person name="Jiang C."/>
            <person name="Yin Y."/>
            <person name="Xia T."/>
            <person name="Zhang Z."/>
            <person name="Bennetzen J.L."/>
            <person name="Zhao S."/>
            <person name="Wan X."/>
        </authorList>
    </citation>
    <scope>NUCLEOTIDE SEQUENCE [LARGE SCALE GENOMIC DNA]</scope>
    <source>
        <strain evidence="13">cv. Shuchazao</strain>
        <tissue evidence="12">Leaf</tissue>
    </source>
</reference>
<dbReference type="PANTHER" id="PTHR45801:SF111">
    <property type="entry name" value="C2H2 AND C2HC ZINC FINGERS SUPERFAMILY PROTEIN"/>
    <property type="match status" value="1"/>
</dbReference>
<keyword evidence="5" id="KW-0805">Transcription regulation</keyword>
<evidence type="ECO:0000256" key="6">
    <source>
        <dbReference type="ARBA" id="ARBA00023163"/>
    </source>
</evidence>
<dbReference type="PROSITE" id="PS50157">
    <property type="entry name" value="ZINC_FINGER_C2H2_2"/>
    <property type="match status" value="1"/>
</dbReference>
<evidence type="ECO:0000313" key="12">
    <source>
        <dbReference type="EMBL" id="THG23528.1"/>
    </source>
</evidence>
<proteinExistence type="predicted"/>
<organism evidence="12 13">
    <name type="scientific">Camellia sinensis var. sinensis</name>
    <name type="common">China tea</name>
    <dbReference type="NCBI Taxonomy" id="542762"/>
    <lineage>
        <taxon>Eukaryota</taxon>
        <taxon>Viridiplantae</taxon>
        <taxon>Streptophyta</taxon>
        <taxon>Embryophyta</taxon>
        <taxon>Tracheophyta</taxon>
        <taxon>Spermatophyta</taxon>
        <taxon>Magnoliopsida</taxon>
        <taxon>eudicotyledons</taxon>
        <taxon>Gunneridae</taxon>
        <taxon>Pentapetalae</taxon>
        <taxon>asterids</taxon>
        <taxon>Ericales</taxon>
        <taxon>Theaceae</taxon>
        <taxon>Camellia</taxon>
    </lineage>
</organism>
<feature type="domain" description="C2H2-type" evidence="10">
    <location>
        <begin position="26"/>
        <end position="53"/>
    </location>
</feature>
<keyword evidence="2" id="KW-0479">Metal-binding</keyword>
<dbReference type="GO" id="GO:0008270">
    <property type="term" value="F:zinc ion binding"/>
    <property type="evidence" value="ECO:0007669"/>
    <property type="project" value="UniProtKB-KW"/>
</dbReference>
<dbReference type="Gene3D" id="3.30.160.60">
    <property type="entry name" value="Classic Zinc Finger"/>
    <property type="match status" value="1"/>
</dbReference>
<evidence type="ECO:0000313" key="13">
    <source>
        <dbReference type="Proteomes" id="UP000306102"/>
    </source>
</evidence>
<keyword evidence="4" id="KW-0862">Zinc</keyword>
<keyword evidence="7" id="KW-0539">Nucleus</keyword>
<dbReference type="PROSITE" id="PS00028">
    <property type="entry name" value="ZINC_FINGER_C2H2_1"/>
    <property type="match status" value="1"/>
</dbReference>
<protein>
    <recommendedName>
        <fullName evidence="10">C2H2-type domain-containing protein</fullName>
    </recommendedName>
</protein>
<dbReference type="AlphaFoldDB" id="A0A4S4F243"/>
<dbReference type="Proteomes" id="UP000306102">
    <property type="component" value="Unassembled WGS sequence"/>
</dbReference>
<dbReference type="SMART" id="SM00355">
    <property type="entry name" value="ZnF_C2H2"/>
    <property type="match status" value="1"/>
</dbReference>
<comment type="caution">
    <text evidence="12">The sequence shown here is derived from an EMBL/GenBank/DDBJ whole genome shotgun (WGS) entry which is preliminary data.</text>
</comment>
<keyword evidence="6" id="KW-0804">Transcription</keyword>
<dbReference type="SUPFAM" id="SSF57667">
    <property type="entry name" value="beta-beta-alpha zinc fingers"/>
    <property type="match status" value="1"/>
</dbReference>
<dbReference type="GO" id="GO:0005634">
    <property type="term" value="C:nucleus"/>
    <property type="evidence" value="ECO:0007669"/>
    <property type="project" value="UniProtKB-SubCell"/>
</dbReference>